<evidence type="ECO:0000256" key="1">
    <source>
        <dbReference type="SAM" id="SignalP"/>
    </source>
</evidence>
<comment type="caution">
    <text evidence="2">The sequence shown here is derived from an EMBL/GenBank/DDBJ whole genome shotgun (WGS) entry which is preliminary data.</text>
</comment>
<dbReference type="InterPro" id="IPR014756">
    <property type="entry name" value="Ig_E-set"/>
</dbReference>
<reference evidence="2 3" key="1">
    <citation type="submission" date="2020-09" db="EMBL/GenBank/DDBJ databases">
        <title>Novel species in genus Gordonia.</title>
        <authorList>
            <person name="Zhang G."/>
        </authorList>
    </citation>
    <scope>NUCLEOTIDE SEQUENCE [LARGE SCALE GENOMIC DNA]</scope>
    <source>
        <strain evidence="2 3">ON-33</strain>
    </source>
</reference>
<dbReference type="Proteomes" id="UP000602395">
    <property type="component" value="Unassembled WGS sequence"/>
</dbReference>
<organism evidence="2 3">
    <name type="scientific">Gordonia hankookensis</name>
    <dbReference type="NCBI Taxonomy" id="589403"/>
    <lineage>
        <taxon>Bacteria</taxon>
        <taxon>Bacillati</taxon>
        <taxon>Actinomycetota</taxon>
        <taxon>Actinomycetes</taxon>
        <taxon>Mycobacteriales</taxon>
        <taxon>Gordoniaceae</taxon>
        <taxon>Gordonia</taxon>
    </lineage>
</organism>
<proteinExistence type="predicted"/>
<protein>
    <submittedName>
        <fullName evidence="2">Uncharacterized protein</fullName>
    </submittedName>
</protein>
<keyword evidence="1" id="KW-0732">Signal</keyword>
<sequence>MMASNAKRFLWSAAAIASVGAAGIVMAAPASAAVAKVEITTPSGYGLVMNRYGTGCSYDVAATVDDYSATADNVTITVARNGGSSQTLIDEKPKAGTVTATWKPSARGSYTITATQGGVSKTTTAQVGTGIQLPSFILGGGCLITNP</sequence>
<gene>
    <name evidence="2" type="ORF">IDF66_00140</name>
</gene>
<feature type="signal peptide" evidence="1">
    <location>
        <begin position="1"/>
        <end position="27"/>
    </location>
</feature>
<feature type="chain" id="PRO_5047091633" evidence="1">
    <location>
        <begin position="28"/>
        <end position="147"/>
    </location>
</feature>
<evidence type="ECO:0000313" key="3">
    <source>
        <dbReference type="Proteomes" id="UP000602395"/>
    </source>
</evidence>
<dbReference type="RefSeq" id="WP_190265335.1">
    <property type="nucleotide sequence ID" value="NZ_BAABAD010000003.1"/>
</dbReference>
<accession>A0ABR7W568</accession>
<evidence type="ECO:0000313" key="2">
    <source>
        <dbReference type="EMBL" id="MBD1317979.1"/>
    </source>
</evidence>
<keyword evidence="3" id="KW-1185">Reference proteome</keyword>
<name>A0ABR7W568_9ACTN</name>
<dbReference type="EMBL" id="JACWMS010000001">
    <property type="protein sequence ID" value="MBD1317979.1"/>
    <property type="molecule type" value="Genomic_DNA"/>
</dbReference>
<dbReference type="SUPFAM" id="SSF81296">
    <property type="entry name" value="E set domains"/>
    <property type="match status" value="1"/>
</dbReference>